<proteinExistence type="inferred from homology"/>
<dbReference type="GO" id="GO:0006281">
    <property type="term" value="P:DNA repair"/>
    <property type="evidence" value="ECO:0007669"/>
    <property type="project" value="UniProtKB-KW"/>
</dbReference>
<evidence type="ECO:0000256" key="10">
    <source>
        <dbReference type="SAM" id="MobiDB-lite"/>
    </source>
</evidence>
<dbReference type="GO" id="GO:0006334">
    <property type="term" value="P:nucleosome assembly"/>
    <property type="evidence" value="ECO:0007669"/>
    <property type="project" value="TreeGrafter"/>
</dbReference>
<dbReference type="CDD" id="cd00200">
    <property type="entry name" value="WD40"/>
    <property type="match status" value="1"/>
</dbReference>
<keyword evidence="13" id="KW-1185">Reference proteome</keyword>
<keyword evidence="3 9" id="KW-0853">WD repeat</keyword>
<evidence type="ECO:0000256" key="1">
    <source>
        <dbReference type="ARBA" id="ARBA00004123"/>
    </source>
</evidence>
<evidence type="ECO:0000256" key="5">
    <source>
        <dbReference type="ARBA" id="ARBA00022763"/>
    </source>
</evidence>
<evidence type="ECO:0000256" key="6">
    <source>
        <dbReference type="ARBA" id="ARBA00022853"/>
    </source>
</evidence>
<dbReference type="GO" id="GO:0033186">
    <property type="term" value="C:CAF-1 complex"/>
    <property type="evidence" value="ECO:0007669"/>
    <property type="project" value="TreeGrafter"/>
</dbReference>
<sequence>MRAKTLEINWHDGQAVYSVDFSADGMRVATAGANTAVRLWTIKRRSLESEAYQEQVAAKKNKKGTNEVLPVHIDFLAELKRHAAPVNVVRFSPSGELLASAGDDACIIIWRKAAVKEQAFTSEYAEFEKETWSVVHMFYGHNKEIYDLAWSPCGEFLVTASIDNTARVWSLTERGQIHVLADHTHYVQGVSWDPLGQYVSTQSSDRSVAIYKYTKDGAGRLKFNTCSKRHVRLDKSKYKSKTNEAPAESEPSGRLYHDENLVTFFRRLAFSPDGGVLATPAGMYKHSEDEDGEDANNCVYLYPRNTLLRYPVAFAGNHPKPAIAIRWSHCVYARRQNKKSSQFALPYRLLYAVATQDAVYIYDTQQARPLCVLSGMHFAPITDLAWSRDGNVLAFTSADGYCSAVVFEDHELGELCAQPAFPVDNGHTQDVEMADATNTAAQSVQPAPAAASAISTPPAPTAVQKTVQAMFKIQPQEQQPTPASHATPAAAVVAQPVTPTPSPAKKRITPIPVTTEPTKKRITPIHVSSSTEQPKKRRIAPTLVSAPPKQ</sequence>
<evidence type="ECO:0000256" key="4">
    <source>
        <dbReference type="ARBA" id="ARBA00022737"/>
    </source>
</evidence>
<evidence type="ECO:0000313" key="12">
    <source>
        <dbReference type="EMBL" id="ORZ03728.1"/>
    </source>
</evidence>
<dbReference type="PANTHER" id="PTHR15271">
    <property type="entry name" value="CHROMATIN ASSEMBLY FACTOR 1 SUBUNIT B"/>
    <property type="match status" value="1"/>
</dbReference>
<feature type="domain" description="CAF1B/HIR1 beta-propeller" evidence="11">
    <location>
        <begin position="1"/>
        <end position="412"/>
    </location>
</feature>
<dbReference type="FunCoup" id="A0A1X2HXC3">
    <property type="interactions" value="555"/>
</dbReference>
<dbReference type="InterPro" id="IPR045145">
    <property type="entry name" value="PTHR15271"/>
</dbReference>
<feature type="repeat" description="WD" evidence="9">
    <location>
        <begin position="79"/>
        <end position="110"/>
    </location>
</feature>
<dbReference type="Proteomes" id="UP000242180">
    <property type="component" value="Unassembled WGS sequence"/>
</dbReference>
<evidence type="ECO:0000256" key="8">
    <source>
        <dbReference type="ARBA" id="ARBA00023242"/>
    </source>
</evidence>
<evidence type="ECO:0000313" key="13">
    <source>
        <dbReference type="Proteomes" id="UP000242180"/>
    </source>
</evidence>
<dbReference type="OrthoDB" id="71227at2759"/>
<comment type="subcellular location">
    <subcellularLocation>
        <location evidence="1">Nucleus</location>
    </subcellularLocation>
</comment>
<dbReference type="PANTHER" id="PTHR15271:SF4">
    <property type="entry name" value="CHROMATIN ASSEMBLY FACTOR 1 SUBUNIT B"/>
    <property type="match status" value="1"/>
</dbReference>
<evidence type="ECO:0000256" key="3">
    <source>
        <dbReference type="ARBA" id="ARBA00022574"/>
    </source>
</evidence>
<keyword evidence="5" id="KW-0227">DNA damage</keyword>
<keyword evidence="7" id="KW-0234">DNA repair</keyword>
<dbReference type="InterPro" id="IPR036322">
    <property type="entry name" value="WD40_repeat_dom_sf"/>
</dbReference>
<feature type="repeat" description="WD" evidence="9">
    <location>
        <begin position="138"/>
        <end position="179"/>
    </location>
</feature>
<dbReference type="Pfam" id="PF24105">
    <property type="entry name" value="Beta-prop_CAF1B_HIR1"/>
    <property type="match status" value="1"/>
</dbReference>
<dbReference type="InterPro" id="IPR015943">
    <property type="entry name" value="WD40/YVTN_repeat-like_dom_sf"/>
</dbReference>
<gene>
    <name evidence="12" type="ORF">BCR43DRAFT_451273</name>
</gene>
<protein>
    <submittedName>
        <fullName evidence="12">WD40-repeat-containing domain protein</fullName>
    </submittedName>
</protein>
<dbReference type="SUPFAM" id="SSF50978">
    <property type="entry name" value="WD40 repeat-like"/>
    <property type="match status" value="1"/>
</dbReference>
<reference evidence="12 13" key="1">
    <citation type="submission" date="2016-07" db="EMBL/GenBank/DDBJ databases">
        <title>Pervasive Adenine N6-methylation of Active Genes in Fungi.</title>
        <authorList>
            <consortium name="DOE Joint Genome Institute"/>
            <person name="Mondo S.J."/>
            <person name="Dannebaum R.O."/>
            <person name="Kuo R.C."/>
            <person name="Labutti K."/>
            <person name="Haridas S."/>
            <person name="Kuo A."/>
            <person name="Salamov A."/>
            <person name="Ahrendt S.R."/>
            <person name="Lipzen A."/>
            <person name="Sullivan W."/>
            <person name="Andreopoulos W.B."/>
            <person name="Clum A."/>
            <person name="Lindquist E."/>
            <person name="Daum C."/>
            <person name="Ramamoorthy G.K."/>
            <person name="Gryganskyi A."/>
            <person name="Culley D."/>
            <person name="Magnuson J.K."/>
            <person name="James T.Y."/>
            <person name="O'Malley M.A."/>
            <person name="Stajich J.E."/>
            <person name="Spatafora J.W."/>
            <person name="Visel A."/>
            <person name="Grigoriev I.V."/>
        </authorList>
    </citation>
    <scope>NUCLEOTIDE SEQUENCE [LARGE SCALE GENOMIC DNA]</scope>
    <source>
        <strain evidence="12 13">NRRL 2496</strain>
    </source>
</reference>
<dbReference type="Gene3D" id="2.130.10.10">
    <property type="entry name" value="YVTN repeat-like/Quinoprotein amine dehydrogenase"/>
    <property type="match status" value="2"/>
</dbReference>
<feature type="repeat" description="WD" evidence="9">
    <location>
        <begin position="180"/>
        <end position="212"/>
    </location>
</feature>
<dbReference type="InterPro" id="IPR001680">
    <property type="entry name" value="WD40_rpt"/>
</dbReference>
<name>A0A1X2HXC3_SYNRA</name>
<dbReference type="PROSITE" id="PS50294">
    <property type="entry name" value="WD_REPEATS_REGION"/>
    <property type="match status" value="2"/>
</dbReference>
<comment type="caution">
    <text evidence="12">The sequence shown here is derived from an EMBL/GenBank/DDBJ whole genome shotgun (WGS) entry which is preliminary data.</text>
</comment>
<dbReference type="AlphaFoldDB" id="A0A1X2HXC3"/>
<keyword evidence="4" id="KW-0677">Repeat</keyword>
<feature type="repeat" description="WD" evidence="9">
    <location>
        <begin position="16"/>
        <end position="50"/>
    </location>
</feature>
<comment type="similarity">
    <text evidence="2">Belongs to the WD repeat HIR1 family.</text>
</comment>
<dbReference type="EMBL" id="MCGN01000001">
    <property type="protein sequence ID" value="ORZ03728.1"/>
    <property type="molecule type" value="Genomic_DNA"/>
</dbReference>
<dbReference type="GO" id="GO:0006335">
    <property type="term" value="P:DNA replication-dependent chromatin assembly"/>
    <property type="evidence" value="ECO:0007669"/>
    <property type="project" value="InterPro"/>
</dbReference>
<dbReference type="OMA" id="QIYWHES"/>
<dbReference type="STRING" id="13706.A0A1X2HXC3"/>
<evidence type="ECO:0000256" key="9">
    <source>
        <dbReference type="PROSITE-ProRule" id="PRU00221"/>
    </source>
</evidence>
<evidence type="ECO:0000256" key="2">
    <source>
        <dbReference type="ARBA" id="ARBA00007306"/>
    </source>
</evidence>
<keyword evidence="6" id="KW-0156">Chromatin regulator</keyword>
<dbReference type="InParanoid" id="A0A1X2HXC3"/>
<organism evidence="12 13">
    <name type="scientific">Syncephalastrum racemosum</name>
    <name type="common">Filamentous fungus</name>
    <dbReference type="NCBI Taxonomy" id="13706"/>
    <lineage>
        <taxon>Eukaryota</taxon>
        <taxon>Fungi</taxon>
        <taxon>Fungi incertae sedis</taxon>
        <taxon>Mucoromycota</taxon>
        <taxon>Mucoromycotina</taxon>
        <taxon>Mucoromycetes</taxon>
        <taxon>Mucorales</taxon>
        <taxon>Syncephalastraceae</taxon>
        <taxon>Syncephalastrum</taxon>
    </lineage>
</organism>
<keyword evidence="8" id="KW-0539">Nucleus</keyword>
<feature type="region of interest" description="Disordered" evidence="10">
    <location>
        <begin position="496"/>
        <end position="550"/>
    </location>
</feature>
<dbReference type="PROSITE" id="PS50082">
    <property type="entry name" value="WD_REPEATS_2"/>
    <property type="match status" value="4"/>
</dbReference>
<dbReference type="GO" id="GO:0005634">
    <property type="term" value="C:nucleus"/>
    <property type="evidence" value="ECO:0007669"/>
    <property type="project" value="UniProtKB-SubCell"/>
</dbReference>
<accession>A0A1X2HXC3</accession>
<dbReference type="SMART" id="SM00320">
    <property type="entry name" value="WD40"/>
    <property type="match status" value="5"/>
</dbReference>
<evidence type="ECO:0000256" key="7">
    <source>
        <dbReference type="ARBA" id="ARBA00023204"/>
    </source>
</evidence>
<dbReference type="InterPro" id="IPR055410">
    <property type="entry name" value="Beta-prop_CAF1B_HIR1"/>
</dbReference>
<evidence type="ECO:0000259" key="11">
    <source>
        <dbReference type="Pfam" id="PF24105"/>
    </source>
</evidence>